<dbReference type="AlphaFoldDB" id="A0A9W7KUS0"/>
<keyword evidence="4" id="KW-1185">Reference proteome</keyword>
<dbReference type="Proteomes" id="UP001165122">
    <property type="component" value="Unassembled WGS sequence"/>
</dbReference>
<evidence type="ECO:0000259" key="2">
    <source>
        <dbReference type="Pfam" id="PF01137"/>
    </source>
</evidence>
<feature type="domain" description="RNA 3'-terminal phosphate cyclase" evidence="2">
    <location>
        <begin position="8"/>
        <end position="328"/>
    </location>
</feature>
<gene>
    <name evidence="3" type="ORF">TrLO_g9700</name>
</gene>
<organism evidence="3 4">
    <name type="scientific">Triparma laevis f. longispina</name>
    <dbReference type="NCBI Taxonomy" id="1714387"/>
    <lineage>
        <taxon>Eukaryota</taxon>
        <taxon>Sar</taxon>
        <taxon>Stramenopiles</taxon>
        <taxon>Ochrophyta</taxon>
        <taxon>Bolidophyceae</taxon>
        <taxon>Parmales</taxon>
        <taxon>Triparmaceae</taxon>
        <taxon>Triparma</taxon>
    </lineage>
</organism>
<feature type="region of interest" description="Disordered" evidence="1">
    <location>
        <begin position="354"/>
        <end position="373"/>
    </location>
</feature>
<sequence length="373" mass="39250">MHVSGDRGEGGGQVLRLSLALSSLFRQELMLSKIRAGRSKPGLRKQHISCVTLVAEYAGMVWEGGKVGDVELTLGVGDDDGCTKEAGVTVADAGGAGSTALMLQSVLPLYTLGGRGKRDLVLKGGTNCAFAPSVEHVRLCLLPILGLMGIVLECELVKRGFSFGEIRITNNGISELKNLELGERNGGIESIQVVACGVGVEEFDVDVEELQGVGVDIDLKVGGGKGKAKAFHCVCVGRLIGGGIMSTDVLLEGKKLDSTSLTEVVVKCVAEMREMAAGGGNVDYRTADQLLVFMALCGGRGIIRVGGKRDEGCKHLETVIEMLQEFVSGVRIEVEEEVEGGGMIIRVDGVGFGGGKKRGREVQEEGEEEEVAS</sequence>
<dbReference type="InterPro" id="IPR013792">
    <property type="entry name" value="RNA3'P_cycl/enolpyr_Trfase_a/b"/>
</dbReference>
<dbReference type="OrthoDB" id="413993at2759"/>
<feature type="compositionally biased region" description="Acidic residues" evidence="1">
    <location>
        <begin position="364"/>
        <end position="373"/>
    </location>
</feature>
<dbReference type="Pfam" id="PF01137">
    <property type="entry name" value="RTC"/>
    <property type="match status" value="1"/>
</dbReference>
<dbReference type="Gene3D" id="3.30.360.20">
    <property type="entry name" value="RNA 3'-terminal phosphate cyclase, insert domain"/>
    <property type="match status" value="1"/>
</dbReference>
<dbReference type="InterPro" id="IPR036553">
    <property type="entry name" value="RPTC_insert"/>
</dbReference>
<dbReference type="InterPro" id="IPR037136">
    <property type="entry name" value="RNA3'_phos_cyclase_dom_sf"/>
</dbReference>
<dbReference type="PANTHER" id="PTHR11096:SF0">
    <property type="entry name" value="RNA 3'-TERMINAL PHOSPHATE CYCLASE"/>
    <property type="match status" value="1"/>
</dbReference>
<evidence type="ECO:0000256" key="1">
    <source>
        <dbReference type="SAM" id="MobiDB-lite"/>
    </source>
</evidence>
<dbReference type="SUPFAM" id="SSF55205">
    <property type="entry name" value="EPT/RTPC-like"/>
    <property type="match status" value="1"/>
</dbReference>
<evidence type="ECO:0000313" key="3">
    <source>
        <dbReference type="EMBL" id="GMI12051.1"/>
    </source>
</evidence>
<dbReference type="GO" id="GO:0003963">
    <property type="term" value="F:RNA-3'-phosphate cyclase activity"/>
    <property type="evidence" value="ECO:0007669"/>
    <property type="project" value="TreeGrafter"/>
</dbReference>
<accession>A0A9W7KUS0</accession>
<protein>
    <recommendedName>
        <fullName evidence="2">RNA 3'-terminal phosphate cyclase domain-containing protein</fullName>
    </recommendedName>
</protein>
<dbReference type="Gene3D" id="3.65.10.20">
    <property type="entry name" value="RNA 3'-terminal phosphate cyclase domain"/>
    <property type="match status" value="1"/>
</dbReference>
<comment type="caution">
    <text evidence="3">The sequence shown here is derived from an EMBL/GenBank/DDBJ whole genome shotgun (WGS) entry which is preliminary data.</text>
</comment>
<dbReference type="InterPro" id="IPR023797">
    <property type="entry name" value="RNA3'_phos_cyclase_dom"/>
</dbReference>
<dbReference type="InterPro" id="IPR000228">
    <property type="entry name" value="RNA3'_term_phos_cyc"/>
</dbReference>
<proteinExistence type="predicted"/>
<evidence type="ECO:0000313" key="4">
    <source>
        <dbReference type="Proteomes" id="UP001165122"/>
    </source>
</evidence>
<name>A0A9W7KUS0_9STRA</name>
<dbReference type="PANTHER" id="PTHR11096">
    <property type="entry name" value="RNA 3' TERMINAL PHOSPHATE CYCLASE"/>
    <property type="match status" value="1"/>
</dbReference>
<reference evidence="4" key="1">
    <citation type="journal article" date="2023" name="Commun. Biol.">
        <title>Genome analysis of Parmales, the sister group of diatoms, reveals the evolutionary specialization of diatoms from phago-mixotrophs to photoautotrophs.</title>
        <authorList>
            <person name="Ban H."/>
            <person name="Sato S."/>
            <person name="Yoshikawa S."/>
            <person name="Yamada K."/>
            <person name="Nakamura Y."/>
            <person name="Ichinomiya M."/>
            <person name="Sato N."/>
            <person name="Blanc-Mathieu R."/>
            <person name="Endo H."/>
            <person name="Kuwata A."/>
            <person name="Ogata H."/>
        </authorList>
    </citation>
    <scope>NUCLEOTIDE SEQUENCE [LARGE SCALE GENOMIC DNA]</scope>
    <source>
        <strain evidence="4">NIES 3700</strain>
    </source>
</reference>
<dbReference type="GO" id="GO:0006396">
    <property type="term" value="P:RNA processing"/>
    <property type="evidence" value="ECO:0007669"/>
    <property type="project" value="InterPro"/>
</dbReference>
<dbReference type="EMBL" id="BRXW01000170">
    <property type="protein sequence ID" value="GMI12051.1"/>
    <property type="molecule type" value="Genomic_DNA"/>
</dbReference>